<keyword evidence="5" id="KW-1185">Reference proteome</keyword>
<dbReference type="PROSITE" id="PS51257">
    <property type="entry name" value="PROKAR_LIPOPROTEIN"/>
    <property type="match status" value="1"/>
</dbReference>
<dbReference type="SUPFAM" id="SSF51445">
    <property type="entry name" value="(Trans)glycosidases"/>
    <property type="match status" value="1"/>
</dbReference>
<proteinExistence type="predicted"/>
<dbReference type="InterPro" id="IPR050314">
    <property type="entry name" value="Glycosyl_Hydrlase_18"/>
</dbReference>
<evidence type="ECO:0000256" key="2">
    <source>
        <dbReference type="ARBA" id="ARBA00012729"/>
    </source>
</evidence>
<dbReference type="InterPro" id="IPR011583">
    <property type="entry name" value="Chitinase_II/V-like_cat"/>
</dbReference>
<dbReference type="Pfam" id="PF00704">
    <property type="entry name" value="Glyco_hydro_18"/>
    <property type="match status" value="1"/>
</dbReference>
<sequence length="350" mass="39777">MYFIFKRLPLLLLVALVGCDNQFTKIIDDNWIKDPEVCEEDSTTVNFKQVAYWTPDDSDNIELVDFSMLTHIIYSSIIVNADASLVMLEDDDEELLEDLVTYAQPYSVKTAVSLGEWVSSNDSNFNTIAGSTTLTDTFVDNVIDFLDDYELEGVDIHWQTIESDDESDEFEKLLKALSKELVKEGKFLSMTVPSGEDYKTANRISSDLFDYVDFVNVIVFDEVDSDDFNASLQDAKDAIEYWTDRCLIKNKLVLGVPFYSVGSTTRSYDYLLRDDLDYVCVDNSRGRDYNGIPTIIDKTDYALSNAGGMMMRSLEQDVYARNNDDLDYSEYSLLNVINETVLGNEVSVCQ</sequence>
<comment type="caution">
    <text evidence="4">The sequence shown here is derived from an EMBL/GenBank/DDBJ whole genome shotgun (WGS) entry which is preliminary data.</text>
</comment>
<name>A0ABQ6DY36_9GAMM</name>
<feature type="domain" description="GH18" evidence="3">
    <location>
        <begin position="47"/>
        <end position="344"/>
    </location>
</feature>
<evidence type="ECO:0000256" key="1">
    <source>
        <dbReference type="ARBA" id="ARBA00000822"/>
    </source>
</evidence>
<reference evidence="5" key="1">
    <citation type="journal article" date="2019" name="Int. J. Syst. Evol. Microbiol.">
        <title>The Global Catalogue of Microorganisms (GCM) 10K type strain sequencing project: providing services to taxonomists for standard genome sequencing and annotation.</title>
        <authorList>
            <consortium name="The Broad Institute Genomics Platform"/>
            <consortium name="The Broad Institute Genome Sequencing Center for Infectious Disease"/>
            <person name="Wu L."/>
            <person name="Ma J."/>
        </authorList>
    </citation>
    <scope>NUCLEOTIDE SEQUENCE [LARGE SCALE GENOMIC DNA]</scope>
    <source>
        <strain evidence="5">NBRC 103166</strain>
    </source>
</reference>
<dbReference type="PANTHER" id="PTHR11177">
    <property type="entry name" value="CHITINASE"/>
    <property type="match status" value="1"/>
</dbReference>
<dbReference type="Gene3D" id="3.40.5.30">
    <property type="entry name" value="(Trans)glycosidases - domain 2"/>
    <property type="match status" value="1"/>
</dbReference>
<dbReference type="SMART" id="SM00636">
    <property type="entry name" value="Glyco_18"/>
    <property type="match status" value="1"/>
</dbReference>
<dbReference type="PROSITE" id="PS51910">
    <property type="entry name" value="GH18_2"/>
    <property type="match status" value="1"/>
</dbReference>
<dbReference type="InterPro" id="IPR001223">
    <property type="entry name" value="Glyco_hydro18_cat"/>
</dbReference>
<protein>
    <recommendedName>
        <fullName evidence="2">chitinase</fullName>
        <ecNumber evidence="2">3.2.1.14</ecNumber>
    </recommendedName>
</protein>
<evidence type="ECO:0000313" key="4">
    <source>
        <dbReference type="EMBL" id="GLS90059.1"/>
    </source>
</evidence>
<dbReference type="PANTHER" id="PTHR11177:SF317">
    <property type="entry name" value="CHITINASE 12-RELATED"/>
    <property type="match status" value="1"/>
</dbReference>
<evidence type="ECO:0000259" key="3">
    <source>
        <dbReference type="PROSITE" id="PS51910"/>
    </source>
</evidence>
<dbReference type="InterPro" id="IPR017853">
    <property type="entry name" value="GH"/>
</dbReference>
<dbReference type="EMBL" id="BSPQ01000002">
    <property type="protein sequence ID" value="GLS90059.1"/>
    <property type="molecule type" value="Genomic_DNA"/>
</dbReference>
<organism evidence="4 5">
    <name type="scientific">Psychromonas marina</name>
    <dbReference type="NCBI Taxonomy" id="88364"/>
    <lineage>
        <taxon>Bacteria</taxon>
        <taxon>Pseudomonadati</taxon>
        <taxon>Pseudomonadota</taxon>
        <taxon>Gammaproteobacteria</taxon>
        <taxon>Alteromonadales</taxon>
        <taxon>Psychromonadaceae</taxon>
        <taxon>Psychromonas</taxon>
    </lineage>
</organism>
<dbReference type="Proteomes" id="UP001157353">
    <property type="component" value="Unassembled WGS sequence"/>
</dbReference>
<dbReference type="Gene3D" id="3.20.20.80">
    <property type="entry name" value="Glycosidases"/>
    <property type="match status" value="1"/>
</dbReference>
<dbReference type="RefSeq" id="WP_284203182.1">
    <property type="nucleotide sequence ID" value="NZ_BSPQ01000002.1"/>
</dbReference>
<accession>A0ABQ6DY36</accession>
<comment type="catalytic activity">
    <reaction evidence="1">
        <text>Random endo-hydrolysis of N-acetyl-beta-D-glucosaminide (1-&gt;4)-beta-linkages in chitin and chitodextrins.</text>
        <dbReference type="EC" id="3.2.1.14"/>
    </reaction>
</comment>
<evidence type="ECO:0000313" key="5">
    <source>
        <dbReference type="Proteomes" id="UP001157353"/>
    </source>
</evidence>
<gene>
    <name evidence="4" type="ORF">GCM10007916_11260</name>
</gene>
<dbReference type="EC" id="3.2.1.14" evidence="2"/>